<dbReference type="AlphaFoldDB" id="A0A285CK41"/>
<dbReference type="Proteomes" id="UP000219546">
    <property type="component" value="Unassembled WGS sequence"/>
</dbReference>
<keyword evidence="5" id="KW-0408">Iron</keyword>
<evidence type="ECO:0000256" key="7">
    <source>
        <dbReference type="ARBA" id="ARBA00023136"/>
    </source>
</evidence>
<gene>
    <name evidence="9" type="ORF">SAMN05877753_102156</name>
</gene>
<comment type="subcellular location">
    <subcellularLocation>
        <location evidence="1">Cell membrane</location>
        <topology evidence="1">Peripheral membrane protein</topology>
    </subcellularLocation>
</comment>
<dbReference type="GO" id="GO:0006826">
    <property type="term" value="P:iron ion transport"/>
    <property type="evidence" value="ECO:0007669"/>
    <property type="project" value="UniProtKB-KW"/>
</dbReference>
<keyword evidence="7" id="KW-0472">Membrane</keyword>
<dbReference type="Pfam" id="PF13476">
    <property type="entry name" value="AAA_23"/>
    <property type="match status" value="1"/>
</dbReference>
<organism evidence="9 10">
    <name type="scientific">Bacillus oleivorans</name>
    <dbReference type="NCBI Taxonomy" id="1448271"/>
    <lineage>
        <taxon>Bacteria</taxon>
        <taxon>Bacillati</taxon>
        <taxon>Bacillota</taxon>
        <taxon>Bacilli</taxon>
        <taxon>Bacillales</taxon>
        <taxon>Bacillaceae</taxon>
        <taxon>Bacillus</taxon>
    </lineage>
</organism>
<dbReference type="SUPFAM" id="SSF52540">
    <property type="entry name" value="P-loop containing nucleoside triphosphate hydrolases"/>
    <property type="match status" value="1"/>
</dbReference>
<dbReference type="GO" id="GO:0005886">
    <property type="term" value="C:plasma membrane"/>
    <property type="evidence" value="ECO:0007669"/>
    <property type="project" value="UniProtKB-SubCell"/>
</dbReference>
<evidence type="ECO:0000313" key="9">
    <source>
        <dbReference type="EMBL" id="SNX67951.1"/>
    </source>
</evidence>
<dbReference type="InterPro" id="IPR003593">
    <property type="entry name" value="AAA+_ATPase"/>
</dbReference>
<dbReference type="GO" id="GO:0005524">
    <property type="term" value="F:ATP binding"/>
    <property type="evidence" value="ECO:0007669"/>
    <property type="project" value="InterPro"/>
</dbReference>
<dbReference type="Gene3D" id="3.40.50.300">
    <property type="entry name" value="P-loop containing nucleotide triphosphate hydrolases"/>
    <property type="match status" value="1"/>
</dbReference>
<evidence type="ECO:0000256" key="1">
    <source>
        <dbReference type="ARBA" id="ARBA00004202"/>
    </source>
</evidence>
<dbReference type="PANTHER" id="PTHR42771:SF2">
    <property type="entry name" value="IRON(3+)-HYDROXAMATE IMPORT ATP-BINDING PROTEIN FHUC"/>
    <property type="match status" value="1"/>
</dbReference>
<dbReference type="GO" id="GO:0016887">
    <property type="term" value="F:ATP hydrolysis activity"/>
    <property type="evidence" value="ECO:0007669"/>
    <property type="project" value="InterPro"/>
</dbReference>
<accession>A0A285CK41</accession>
<keyword evidence="3" id="KW-1003">Cell membrane</keyword>
<feature type="domain" description="AAA+ ATPase" evidence="8">
    <location>
        <begin position="32"/>
        <end position="242"/>
    </location>
</feature>
<keyword evidence="10" id="KW-1185">Reference proteome</keyword>
<keyword evidence="2" id="KW-0813">Transport</keyword>
<dbReference type="InterPro" id="IPR051535">
    <property type="entry name" value="Siderophore_ABC-ATPase"/>
</dbReference>
<evidence type="ECO:0000256" key="5">
    <source>
        <dbReference type="ARBA" id="ARBA00023004"/>
    </source>
</evidence>
<sequence>MFLTSIHYKPNDITRYPFSLPIFAKLQTLTFTKPVTLFVGENGTGKSTLLQGLACITNRNLIGAQDLADHQDMRSGQELAKAIRPTYKTITNRGFFLRAEDFISFSRRVRSMIEDAENELKQIEIDYKGRSAYAKSLASLPHTRTLHDLRARYGDGLDVRSHGEKFLDFFYSQIHPSGLYILDEPEAPLSPIKQIALIKMIIDSVGEGSQFMISTHSPILMAIPGATIYSLEDDQMIEREYEEIEHVQLTKQFLESPERFLRHL</sequence>
<evidence type="ECO:0000259" key="8">
    <source>
        <dbReference type="SMART" id="SM00382"/>
    </source>
</evidence>
<dbReference type="InterPro" id="IPR038729">
    <property type="entry name" value="Rad50/SbcC_AAA"/>
</dbReference>
<evidence type="ECO:0000256" key="2">
    <source>
        <dbReference type="ARBA" id="ARBA00022448"/>
    </source>
</evidence>
<dbReference type="EMBL" id="OAOP01000002">
    <property type="protein sequence ID" value="SNX67951.1"/>
    <property type="molecule type" value="Genomic_DNA"/>
</dbReference>
<evidence type="ECO:0000256" key="4">
    <source>
        <dbReference type="ARBA" id="ARBA00022496"/>
    </source>
</evidence>
<dbReference type="InterPro" id="IPR027417">
    <property type="entry name" value="P-loop_NTPase"/>
</dbReference>
<evidence type="ECO:0000256" key="6">
    <source>
        <dbReference type="ARBA" id="ARBA00023065"/>
    </source>
</evidence>
<evidence type="ECO:0000256" key="3">
    <source>
        <dbReference type="ARBA" id="ARBA00022475"/>
    </source>
</evidence>
<dbReference type="RefSeq" id="WP_097157362.1">
    <property type="nucleotide sequence ID" value="NZ_JBEPMQ010000013.1"/>
</dbReference>
<proteinExistence type="predicted"/>
<keyword evidence="4" id="KW-0410">Iron transport</keyword>
<reference evidence="9 10" key="1">
    <citation type="submission" date="2017-08" db="EMBL/GenBank/DDBJ databases">
        <authorList>
            <person name="de Groot N.N."/>
        </authorList>
    </citation>
    <scope>NUCLEOTIDE SEQUENCE [LARGE SCALE GENOMIC DNA]</scope>
    <source>
        <strain evidence="9 10">JC228</strain>
    </source>
</reference>
<keyword evidence="6" id="KW-0406">Ion transport</keyword>
<name>A0A285CK41_9BACI</name>
<evidence type="ECO:0000313" key="10">
    <source>
        <dbReference type="Proteomes" id="UP000219546"/>
    </source>
</evidence>
<dbReference type="SMART" id="SM00382">
    <property type="entry name" value="AAA"/>
    <property type="match status" value="1"/>
</dbReference>
<protein>
    <submittedName>
        <fullName evidence="9">Predicted ATPase</fullName>
    </submittedName>
</protein>
<dbReference type="PANTHER" id="PTHR42771">
    <property type="entry name" value="IRON(3+)-HYDROXAMATE IMPORT ATP-BINDING PROTEIN FHUC"/>
    <property type="match status" value="1"/>
</dbReference>
<dbReference type="GO" id="GO:0006302">
    <property type="term" value="P:double-strand break repair"/>
    <property type="evidence" value="ECO:0007669"/>
    <property type="project" value="InterPro"/>
</dbReference>